<sequence>MVEPLGVLLLLAGLDLVLSNGCLLGFGPYTRAVTDPFISGVIRWGFLVISIPRLTLALVAVGLCFGL</sequence>
<feature type="transmembrane region" description="Helical" evidence="1">
    <location>
        <begin position="43"/>
        <end position="65"/>
    </location>
</feature>
<gene>
    <name evidence="2" type="ORF">S06H3_63786</name>
</gene>
<proteinExistence type="predicted"/>
<comment type="caution">
    <text evidence="2">The sequence shown here is derived from an EMBL/GenBank/DDBJ whole genome shotgun (WGS) entry which is preliminary data.</text>
</comment>
<dbReference type="AlphaFoldDB" id="X1QWT2"/>
<protein>
    <submittedName>
        <fullName evidence="2">Uncharacterized protein</fullName>
    </submittedName>
</protein>
<organism evidence="2">
    <name type="scientific">marine sediment metagenome</name>
    <dbReference type="NCBI Taxonomy" id="412755"/>
    <lineage>
        <taxon>unclassified sequences</taxon>
        <taxon>metagenomes</taxon>
        <taxon>ecological metagenomes</taxon>
    </lineage>
</organism>
<name>X1QWT2_9ZZZZ</name>
<dbReference type="EMBL" id="BARV01042406">
    <property type="protein sequence ID" value="GAI47749.1"/>
    <property type="molecule type" value="Genomic_DNA"/>
</dbReference>
<keyword evidence="1" id="KW-1133">Transmembrane helix</keyword>
<feature type="non-terminal residue" evidence="2">
    <location>
        <position position="67"/>
    </location>
</feature>
<accession>X1QWT2</accession>
<reference evidence="2" key="1">
    <citation type="journal article" date="2014" name="Front. Microbiol.">
        <title>High frequency of phylogenetically diverse reductive dehalogenase-homologous genes in deep subseafloor sedimentary metagenomes.</title>
        <authorList>
            <person name="Kawai M."/>
            <person name="Futagami T."/>
            <person name="Toyoda A."/>
            <person name="Takaki Y."/>
            <person name="Nishi S."/>
            <person name="Hori S."/>
            <person name="Arai W."/>
            <person name="Tsubouchi T."/>
            <person name="Morono Y."/>
            <person name="Uchiyama I."/>
            <person name="Ito T."/>
            <person name="Fujiyama A."/>
            <person name="Inagaki F."/>
            <person name="Takami H."/>
        </authorList>
    </citation>
    <scope>NUCLEOTIDE SEQUENCE</scope>
    <source>
        <strain evidence="2">Expedition CK06-06</strain>
    </source>
</reference>
<keyword evidence="1" id="KW-0812">Transmembrane</keyword>
<keyword evidence="1" id="KW-0472">Membrane</keyword>
<evidence type="ECO:0000256" key="1">
    <source>
        <dbReference type="SAM" id="Phobius"/>
    </source>
</evidence>
<evidence type="ECO:0000313" key="2">
    <source>
        <dbReference type="EMBL" id="GAI47749.1"/>
    </source>
</evidence>